<dbReference type="Pfam" id="PF13426">
    <property type="entry name" value="PAS_9"/>
    <property type="match status" value="1"/>
</dbReference>
<dbReference type="CDD" id="cd00130">
    <property type="entry name" value="PAS"/>
    <property type="match status" value="2"/>
</dbReference>
<dbReference type="InterPro" id="IPR043128">
    <property type="entry name" value="Rev_trsase/Diguanyl_cyclase"/>
</dbReference>
<dbReference type="InterPro" id="IPR000160">
    <property type="entry name" value="GGDEF_dom"/>
</dbReference>
<proteinExistence type="predicted"/>
<dbReference type="Pfam" id="PF08448">
    <property type="entry name" value="PAS_4"/>
    <property type="match status" value="1"/>
</dbReference>
<keyword evidence="4" id="KW-0548">Nucleotidyltransferase</keyword>
<dbReference type="SUPFAM" id="SSF55073">
    <property type="entry name" value="Nucleotide cyclase"/>
    <property type="match status" value="1"/>
</dbReference>
<dbReference type="EC" id="2.7.7.65" evidence="4"/>
<dbReference type="InterPro" id="IPR000014">
    <property type="entry name" value="PAS"/>
</dbReference>
<evidence type="ECO:0000259" key="3">
    <source>
        <dbReference type="PROSITE" id="PS50887"/>
    </source>
</evidence>
<dbReference type="InterPro" id="IPR029787">
    <property type="entry name" value="Nucleotide_cyclase"/>
</dbReference>
<dbReference type="RefSeq" id="WP_379049425.1">
    <property type="nucleotide sequence ID" value="NZ_JBHUIK010000001.1"/>
</dbReference>
<evidence type="ECO:0000313" key="5">
    <source>
        <dbReference type="Proteomes" id="UP001597318"/>
    </source>
</evidence>
<dbReference type="Gene3D" id="3.30.450.20">
    <property type="entry name" value="PAS domain"/>
    <property type="match status" value="2"/>
</dbReference>
<gene>
    <name evidence="4" type="ORF">ACFSKK_00580</name>
</gene>
<dbReference type="PROSITE" id="PS50887">
    <property type="entry name" value="GGDEF"/>
    <property type="match status" value="1"/>
</dbReference>
<dbReference type="InterPro" id="IPR052155">
    <property type="entry name" value="Biofilm_reg_signaling"/>
</dbReference>
<dbReference type="InterPro" id="IPR000700">
    <property type="entry name" value="PAS-assoc_C"/>
</dbReference>
<dbReference type="PANTHER" id="PTHR44757">
    <property type="entry name" value="DIGUANYLATE CYCLASE DGCP"/>
    <property type="match status" value="1"/>
</dbReference>
<feature type="domain" description="PAS" evidence="1">
    <location>
        <begin position="14"/>
        <end position="84"/>
    </location>
</feature>
<dbReference type="NCBIfam" id="TIGR00229">
    <property type="entry name" value="sensory_box"/>
    <property type="match status" value="2"/>
</dbReference>
<dbReference type="InterPro" id="IPR001610">
    <property type="entry name" value="PAC"/>
</dbReference>
<keyword evidence="5" id="KW-1185">Reference proteome</keyword>
<name>A0ABW5BTQ3_9BACI</name>
<dbReference type="EMBL" id="JBHUIK010000001">
    <property type="protein sequence ID" value="MFD2212200.1"/>
    <property type="molecule type" value="Genomic_DNA"/>
</dbReference>
<feature type="domain" description="PAC" evidence="2">
    <location>
        <begin position="207"/>
        <end position="259"/>
    </location>
</feature>
<feature type="domain" description="GGDEF" evidence="3">
    <location>
        <begin position="289"/>
        <end position="418"/>
    </location>
</feature>
<dbReference type="SMART" id="SM00091">
    <property type="entry name" value="PAS"/>
    <property type="match status" value="2"/>
</dbReference>
<evidence type="ECO:0000313" key="4">
    <source>
        <dbReference type="EMBL" id="MFD2212200.1"/>
    </source>
</evidence>
<sequence length="418" mass="47758">MVDSTQNIVKPRSDEERFRILVEQVSDWIWEVDQYGIYTYASPKIYDILGYLPSEVIGKTPFDLMEPEEANRIAPIFEYHVANKLPISSLENINLHRDGHEVVLETSGSPIIDDNGNCIGYRGMDRDITLRKQNERKQQQLLEIIEASPDFIATFDVNGKSLYYNPAARNMLGICEEDHHSHSVTDWWLTDLPKTEGIPIAIEKGHWKGEALISKQDGTKIPVSQMIVAHKSENGTVEFLSTIAHDITERKELEKVVYTQAHYDDLTNLPNRRYLHKKLTELMDSTGNKRFAMIFMDLDNFKDINDSLGHDSGDQLLKMIATKLEACVEDNDFVSRYGGDEFIIVLEIAHHNFKIKKIEEQIIKLFQQPFLIGGNTVKVTGSMGISIFPDDGTDFDILLKKADTAMYQIKKDGKKNLY</sequence>
<dbReference type="PROSITE" id="PS50113">
    <property type="entry name" value="PAC"/>
    <property type="match status" value="2"/>
</dbReference>
<feature type="domain" description="PAC" evidence="2">
    <location>
        <begin position="88"/>
        <end position="140"/>
    </location>
</feature>
<dbReference type="Proteomes" id="UP001597318">
    <property type="component" value="Unassembled WGS sequence"/>
</dbReference>
<accession>A0ABW5BTQ3</accession>
<keyword evidence="4" id="KW-0808">Transferase</keyword>
<dbReference type="Pfam" id="PF00990">
    <property type="entry name" value="GGDEF"/>
    <property type="match status" value="1"/>
</dbReference>
<reference evidence="5" key="1">
    <citation type="journal article" date="2019" name="Int. J. Syst. Evol. Microbiol.">
        <title>The Global Catalogue of Microorganisms (GCM) 10K type strain sequencing project: providing services to taxonomists for standard genome sequencing and annotation.</title>
        <authorList>
            <consortium name="The Broad Institute Genomics Platform"/>
            <consortium name="The Broad Institute Genome Sequencing Center for Infectious Disease"/>
            <person name="Wu L."/>
            <person name="Ma J."/>
        </authorList>
    </citation>
    <scope>NUCLEOTIDE SEQUENCE [LARGE SCALE GENOMIC DNA]</scope>
    <source>
        <strain evidence="5">CGMCC 1.15474</strain>
    </source>
</reference>
<protein>
    <submittedName>
        <fullName evidence="4">Diguanylate cyclase domain-containing protein</fullName>
        <ecNumber evidence="4">2.7.7.65</ecNumber>
    </submittedName>
</protein>
<dbReference type="SMART" id="SM00086">
    <property type="entry name" value="PAC"/>
    <property type="match status" value="2"/>
</dbReference>
<dbReference type="SUPFAM" id="SSF55785">
    <property type="entry name" value="PYP-like sensor domain (PAS domain)"/>
    <property type="match status" value="2"/>
</dbReference>
<dbReference type="GO" id="GO:0052621">
    <property type="term" value="F:diguanylate cyclase activity"/>
    <property type="evidence" value="ECO:0007669"/>
    <property type="project" value="UniProtKB-EC"/>
</dbReference>
<dbReference type="NCBIfam" id="TIGR00254">
    <property type="entry name" value="GGDEF"/>
    <property type="match status" value="1"/>
</dbReference>
<dbReference type="PROSITE" id="PS50112">
    <property type="entry name" value="PAS"/>
    <property type="match status" value="2"/>
</dbReference>
<dbReference type="PANTHER" id="PTHR44757:SF2">
    <property type="entry name" value="BIOFILM ARCHITECTURE MAINTENANCE PROTEIN MBAA"/>
    <property type="match status" value="1"/>
</dbReference>
<dbReference type="CDD" id="cd01949">
    <property type="entry name" value="GGDEF"/>
    <property type="match status" value="1"/>
</dbReference>
<evidence type="ECO:0000259" key="2">
    <source>
        <dbReference type="PROSITE" id="PS50113"/>
    </source>
</evidence>
<dbReference type="InterPro" id="IPR013656">
    <property type="entry name" value="PAS_4"/>
</dbReference>
<feature type="domain" description="PAS" evidence="1">
    <location>
        <begin position="137"/>
        <end position="178"/>
    </location>
</feature>
<dbReference type="SMART" id="SM00267">
    <property type="entry name" value="GGDEF"/>
    <property type="match status" value="1"/>
</dbReference>
<comment type="caution">
    <text evidence="4">The sequence shown here is derived from an EMBL/GenBank/DDBJ whole genome shotgun (WGS) entry which is preliminary data.</text>
</comment>
<dbReference type="InterPro" id="IPR035965">
    <property type="entry name" value="PAS-like_dom_sf"/>
</dbReference>
<evidence type="ECO:0000259" key="1">
    <source>
        <dbReference type="PROSITE" id="PS50112"/>
    </source>
</evidence>
<organism evidence="4 5">
    <name type="scientific">Metabacillus endolithicus</name>
    <dbReference type="NCBI Taxonomy" id="1535204"/>
    <lineage>
        <taxon>Bacteria</taxon>
        <taxon>Bacillati</taxon>
        <taxon>Bacillota</taxon>
        <taxon>Bacilli</taxon>
        <taxon>Bacillales</taxon>
        <taxon>Bacillaceae</taxon>
        <taxon>Metabacillus</taxon>
    </lineage>
</organism>
<dbReference type="Gene3D" id="3.30.70.270">
    <property type="match status" value="1"/>
</dbReference>